<dbReference type="EMBL" id="BSBI01000012">
    <property type="protein sequence ID" value="GLF97856.1"/>
    <property type="molecule type" value="Genomic_DNA"/>
</dbReference>
<evidence type="ECO:0000313" key="1">
    <source>
        <dbReference type="EMBL" id="GLF97856.1"/>
    </source>
</evidence>
<accession>A0ABQ5P5J2</accession>
<dbReference type="SUPFAM" id="SSF53254">
    <property type="entry name" value="Phosphoglycerate mutase-like"/>
    <property type="match status" value="1"/>
</dbReference>
<gene>
    <name evidence="1" type="ORF">SYYSPA8_26185</name>
</gene>
<evidence type="ECO:0000313" key="2">
    <source>
        <dbReference type="Proteomes" id="UP001291653"/>
    </source>
</evidence>
<proteinExistence type="predicted"/>
<organism evidence="1 2">
    <name type="scientific">Streptomyces yaizuensis</name>
    <dbReference type="NCBI Taxonomy" id="2989713"/>
    <lineage>
        <taxon>Bacteria</taxon>
        <taxon>Bacillati</taxon>
        <taxon>Actinomycetota</taxon>
        <taxon>Actinomycetes</taxon>
        <taxon>Kitasatosporales</taxon>
        <taxon>Streptomycetaceae</taxon>
        <taxon>Streptomyces</taxon>
    </lineage>
</organism>
<dbReference type="RefSeq" id="WP_323449839.1">
    <property type="nucleotide sequence ID" value="NZ_BSBI01000012.1"/>
</dbReference>
<dbReference type="SMART" id="SM00855">
    <property type="entry name" value="PGAM"/>
    <property type="match status" value="1"/>
</dbReference>
<keyword evidence="2" id="KW-1185">Reference proteome</keyword>
<protein>
    <submittedName>
        <fullName evidence="1">Histidine phosphatase family protein</fullName>
    </submittedName>
</protein>
<dbReference type="Pfam" id="PF00300">
    <property type="entry name" value="His_Phos_1"/>
    <property type="match status" value="1"/>
</dbReference>
<sequence>MTATLRLALITPATTAALREARFEADVPLDAAGERAARAAAAGLPRADRAVCGPSRRCRETAAALGLRVSGAPTAAALADWDLGRWRGRTLAEVSGAEPDAVGQWLGDPAAAPHGGESLTALLARVGAWLDGLTPGGGALLAVVDPAVARALLTHALDLPPALFWRLDTAPLTLTELSARSGRWNLRCGTRLPAAGERPGTAGGEG</sequence>
<dbReference type="Gene3D" id="3.40.50.1240">
    <property type="entry name" value="Phosphoglycerate mutase-like"/>
    <property type="match status" value="1"/>
</dbReference>
<comment type="caution">
    <text evidence="1">The sequence shown here is derived from an EMBL/GenBank/DDBJ whole genome shotgun (WGS) entry which is preliminary data.</text>
</comment>
<reference evidence="1 2" key="1">
    <citation type="submission" date="2022-10" db="EMBL/GenBank/DDBJ databases">
        <title>Draft genome sequence of Streptomyces sp. YSPA8.</title>
        <authorList>
            <person name="Moriuchi R."/>
            <person name="Dohra H."/>
            <person name="Yamamura H."/>
            <person name="Kodani S."/>
        </authorList>
    </citation>
    <scope>NUCLEOTIDE SEQUENCE [LARGE SCALE GENOMIC DNA]</scope>
    <source>
        <strain evidence="1 2">YSPA8</strain>
    </source>
</reference>
<dbReference type="InterPro" id="IPR013078">
    <property type="entry name" value="His_Pase_superF_clade-1"/>
</dbReference>
<dbReference type="Proteomes" id="UP001291653">
    <property type="component" value="Unassembled WGS sequence"/>
</dbReference>
<name>A0ABQ5P5J2_9ACTN</name>
<dbReference type="InterPro" id="IPR029033">
    <property type="entry name" value="His_PPase_superfam"/>
</dbReference>